<accession>A0A8D8DHC5</accession>
<dbReference type="AlphaFoldDB" id="A0A8D8DHC5"/>
<evidence type="ECO:0000313" key="2">
    <source>
        <dbReference type="EMBL" id="CAG6511591.1"/>
    </source>
</evidence>
<name>A0A8D8DHC5_CULPI</name>
<dbReference type="EMBL" id="HBUE01269179">
    <property type="protein sequence ID" value="CAG6563025.1"/>
    <property type="molecule type" value="Transcribed_RNA"/>
</dbReference>
<organism evidence="2">
    <name type="scientific">Culex pipiens</name>
    <name type="common">House mosquito</name>
    <dbReference type="NCBI Taxonomy" id="7175"/>
    <lineage>
        <taxon>Eukaryota</taxon>
        <taxon>Metazoa</taxon>
        <taxon>Ecdysozoa</taxon>
        <taxon>Arthropoda</taxon>
        <taxon>Hexapoda</taxon>
        <taxon>Insecta</taxon>
        <taxon>Pterygota</taxon>
        <taxon>Neoptera</taxon>
        <taxon>Endopterygota</taxon>
        <taxon>Diptera</taxon>
        <taxon>Nematocera</taxon>
        <taxon>Culicoidea</taxon>
        <taxon>Culicidae</taxon>
        <taxon>Culicinae</taxon>
        <taxon>Culicini</taxon>
        <taxon>Culex</taxon>
        <taxon>Culex</taxon>
    </lineage>
</organism>
<feature type="region of interest" description="Disordered" evidence="1">
    <location>
        <begin position="54"/>
        <end position="309"/>
    </location>
</feature>
<feature type="compositionally biased region" description="Low complexity" evidence="1">
    <location>
        <begin position="88"/>
        <end position="106"/>
    </location>
</feature>
<feature type="compositionally biased region" description="Basic and acidic residues" evidence="1">
    <location>
        <begin position="279"/>
        <end position="299"/>
    </location>
</feature>
<proteinExistence type="predicted"/>
<feature type="compositionally biased region" description="Basic and acidic residues" evidence="1">
    <location>
        <begin position="167"/>
        <end position="179"/>
    </location>
</feature>
<feature type="compositionally biased region" description="Basic and acidic residues" evidence="1">
    <location>
        <begin position="186"/>
        <end position="198"/>
    </location>
</feature>
<feature type="region of interest" description="Disordered" evidence="1">
    <location>
        <begin position="1"/>
        <end position="40"/>
    </location>
</feature>
<feature type="compositionally biased region" description="Basic residues" evidence="1">
    <location>
        <begin position="129"/>
        <end position="151"/>
    </location>
</feature>
<dbReference type="EMBL" id="HBUE01163925">
    <property type="protein sequence ID" value="CAG6511591.1"/>
    <property type="molecule type" value="Transcribed_RNA"/>
</dbReference>
<reference evidence="2" key="1">
    <citation type="submission" date="2021-05" db="EMBL/GenBank/DDBJ databases">
        <authorList>
            <person name="Alioto T."/>
            <person name="Alioto T."/>
            <person name="Gomez Garrido J."/>
        </authorList>
    </citation>
    <scope>NUCLEOTIDE SEQUENCE</scope>
</reference>
<protein>
    <submittedName>
        <fullName evidence="2">(northern house mosquito) hypothetical protein</fullName>
    </submittedName>
</protein>
<evidence type="ECO:0000256" key="1">
    <source>
        <dbReference type="SAM" id="MobiDB-lite"/>
    </source>
</evidence>
<feature type="compositionally biased region" description="Low complexity" evidence="1">
    <location>
        <begin position="251"/>
        <end position="260"/>
    </location>
</feature>
<sequence length="309" mass="34686">MGLSVFRNRHGTAGQRPDELGLGVRQGRVSNRWHRPEPPAEDLAAAGLYLQAHQGLPRSPALPVDPARVLQPGDPRAQGGDPQAETVQQQLRRAGPGRGRQQQRGRVWPEEATGVPGPADRGVPGRNRPIPRGHPRRGRYLHVRRSRHHIRRDLLDLAPSRGRTRHPGPDRRGDRPDHGRRSRPFPHHEGTQRHEVPRVLHQGRTPPLPERSVDRAQARRRLRSSGLHHPCRHDSDDRRLPAAPRPRRLPQPRQVQPGPLCAGELPRTAPVRVHPVQRRPAELHRPEVCRAGGKVDHLGRAAKVPHRSG</sequence>